<evidence type="ECO:0000256" key="6">
    <source>
        <dbReference type="ARBA" id="ARBA00022989"/>
    </source>
</evidence>
<feature type="transmembrane region" description="Helical" evidence="9">
    <location>
        <begin position="191"/>
        <end position="213"/>
    </location>
</feature>
<keyword evidence="11" id="KW-1185">Reference proteome</keyword>
<feature type="transmembrane region" description="Helical" evidence="9">
    <location>
        <begin position="467"/>
        <end position="487"/>
    </location>
</feature>
<evidence type="ECO:0000256" key="2">
    <source>
        <dbReference type="ARBA" id="ARBA00005658"/>
    </source>
</evidence>
<keyword evidence="7 9" id="KW-0472">Membrane</keyword>
<feature type="transmembrane region" description="Helical" evidence="9">
    <location>
        <begin position="314"/>
        <end position="332"/>
    </location>
</feature>
<reference evidence="10 11" key="1">
    <citation type="submission" date="2019-07" db="EMBL/GenBank/DDBJ databases">
        <title>Qingshengfaniella alkalisoli gen. nov., sp. nov., isolated from saline soil.</title>
        <authorList>
            <person name="Xu L."/>
            <person name="Huang X.-X."/>
            <person name="Sun J.-Q."/>
        </authorList>
    </citation>
    <scope>NUCLEOTIDE SEQUENCE [LARGE SCALE GENOMIC DNA]</scope>
    <source>
        <strain evidence="10 11">DSM 27279</strain>
    </source>
</reference>
<evidence type="ECO:0000256" key="4">
    <source>
        <dbReference type="ARBA" id="ARBA00022475"/>
    </source>
</evidence>
<comment type="subcellular location">
    <subcellularLocation>
        <location evidence="1">Cell membrane</location>
        <topology evidence="1">Multi-pass membrane protein</topology>
    </subcellularLocation>
</comment>
<proteinExistence type="inferred from homology"/>
<keyword evidence="6 9" id="KW-1133">Transmembrane helix</keyword>
<dbReference type="Proteomes" id="UP000318405">
    <property type="component" value="Unassembled WGS sequence"/>
</dbReference>
<dbReference type="PANTHER" id="PTHR30047">
    <property type="entry name" value="HIGH-AFFINITY CHOLINE TRANSPORT PROTEIN-RELATED"/>
    <property type="match status" value="1"/>
</dbReference>
<feature type="compositionally biased region" description="Basic and acidic residues" evidence="8">
    <location>
        <begin position="533"/>
        <end position="544"/>
    </location>
</feature>
<dbReference type="RefSeq" id="WP_143947502.1">
    <property type="nucleotide sequence ID" value="NZ_BAABMB010000002.1"/>
</dbReference>
<accession>A0A556AXG8</accession>
<keyword evidence="3" id="KW-0813">Transport</keyword>
<evidence type="ECO:0000313" key="11">
    <source>
        <dbReference type="Proteomes" id="UP000318405"/>
    </source>
</evidence>
<evidence type="ECO:0000256" key="5">
    <source>
        <dbReference type="ARBA" id="ARBA00022692"/>
    </source>
</evidence>
<evidence type="ECO:0000256" key="7">
    <source>
        <dbReference type="ARBA" id="ARBA00023136"/>
    </source>
</evidence>
<feature type="region of interest" description="Disordered" evidence="8">
    <location>
        <begin position="509"/>
        <end position="544"/>
    </location>
</feature>
<evidence type="ECO:0000256" key="9">
    <source>
        <dbReference type="SAM" id="Phobius"/>
    </source>
</evidence>
<dbReference type="OrthoDB" id="9775735at2"/>
<gene>
    <name evidence="10" type="ORF">FOZ76_07400</name>
</gene>
<feature type="transmembrane region" description="Helical" evidence="9">
    <location>
        <begin position="88"/>
        <end position="109"/>
    </location>
</feature>
<dbReference type="InterPro" id="IPR000060">
    <property type="entry name" value="BCCT_transptr"/>
</dbReference>
<feature type="transmembrane region" description="Helical" evidence="9">
    <location>
        <begin position="139"/>
        <end position="159"/>
    </location>
</feature>
<evidence type="ECO:0000313" key="10">
    <source>
        <dbReference type="EMBL" id="TSH97135.1"/>
    </source>
</evidence>
<keyword evidence="4" id="KW-1003">Cell membrane</keyword>
<name>A0A556AXG8_9BURK</name>
<feature type="transmembrane region" description="Helical" evidence="9">
    <location>
        <begin position="50"/>
        <end position="68"/>
    </location>
</feature>
<feature type="transmembrane region" description="Helical" evidence="9">
    <location>
        <begin position="225"/>
        <end position="247"/>
    </location>
</feature>
<keyword evidence="5 9" id="KW-0812">Transmembrane</keyword>
<sequence length="544" mass="58318">MKRLFLDLSPVMRVSALTVFALVVFGAVAPATFGDVAGTLLDWLTGNFGWLLLLSVFVMVLFLLWVALSRYGKLRLGPDDCKPEFPFFTWIAMLFSTGFGAGLVFWGVAEPMSHFFRPPFASLGAETPQAARVAMGYAFFHWGLSQWAVFALAGLGIGLMQFRKQRDGLVSTVLGPVTGNRPLVKIGIDSLSVVATTLGVATTVGLGVLQIGGGMESVFGIPSSVPVQLLIVVAMFAVYMVSSATGLDRGMRVLSNINLAMCLVLLVYVFTLGPTVFMLDVFTLALGDYLTHFVEYSLRMTPYQGGTWINDWTIFYWAWAISWSPFVGAFVARVSRGRTIREFVMGVLVVPPALGCVWIAVFGGMALHSDLQSGTNIAAIVDQDVALALFAAYEALPLSTMLSVFSIALIFLFMVTSADSATYILASMATRGTLHPTLGNKLVWGVLMAAIAAVLLVAGGLESLQTAALVAALPFTVLLLAMLAAIVKFIRHEPLPIAPADLRRYRALEKEARRNPPAGGGAKAPAAEAPTAEAERPSAARKDT</sequence>
<dbReference type="GO" id="GO:0005886">
    <property type="term" value="C:plasma membrane"/>
    <property type="evidence" value="ECO:0007669"/>
    <property type="project" value="UniProtKB-SubCell"/>
</dbReference>
<evidence type="ECO:0000256" key="8">
    <source>
        <dbReference type="SAM" id="MobiDB-lite"/>
    </source>
</evidence>
<evidence type="ECO:0000256" key="3">
    <source>
        <dbReference type="ARBA" id="ARBA00022448"/>
    </source>
</evidence>
<dbReference type="PANTHER" id="PTHR30047:SF7">
    <property type="entry name" value="HIGH-AFFINITY CHOLINE TRANSPORT PROTEIN"/>
    <property type="match status" value="1"/>
</dbReference>
<feature type="transmembrane region" description="Helical" evidence="9">
    <location>
        <begin position="404"/>
        <end position="430"/>
    </location>
</feature>
<feature type="transmembrane region" description="Helical" evidence="9">
    <location>
        <begin position="442"/>
        <end position="461"/>
    </location>
</feature>
<dbReference type="EMBL" id="VLTJ01000011">
    <property type="protein sequence ID" value="TSH97135.1"/>
    <property type="molecule type" value="Genomic_DNA"/>
</dbReference>
<protein>
    <submittedName>
        <fullName evidence="10">BCCT family transporter</fullName>
    </submittedName>
</protein>
<feature type="transmembrane region" description="Helical" evidence="9">
    <location>
        <begin position="344"/>
        <end position="367"/>
    </location>
</feature>
<dbReference type="Pfam" id="PF02028">
    <property type="entry name" value="BCCT"/>
    <property type="match status" value="1"/>
</dbReference>
<comment type="similarity">
    <text evidence="2">Belongs to the BCCT transporter (TC 2.A.15) family.</text>
</comment>
<feature type="compositionally biased region" description="Low complexity" evidence="8">
    <location>
        <begin position="523"/>
        <end position="532"/>
    </location>
</feature>
<feature type="transmembrane region" description="Helical" evidence="9">
    <location>
        <begin position="259"/>
        <end position="279"/>
    </location>
</feature>
<dbReference type="GO" id="GO:0022857">
    <property type="term" value="F:transmembrane transporter activity"/>
    <property type="evidence" value="ECO:0007669"/>
    <property type="project" value="InterPro"/>
</dbReference>
<evidence type="ECO:0000256" key="1">
    <source>
        <dbReference type="ARBA" id="ARBA00004651"/>
    </source>
</evidence>
<comment type="caution">
    <text evidence="10">The sequence shown here is derived from an EMBL/GenBank/DDBJ whole genome shotgun (WGS) entry which is preliminary data.</text>
</comment>
<dbReference type="AlphaFoldDB" id="A0A556AXG8"/>
<organism evidence="10 11">
    <name type="scientific">Verticiella sediminum</name>
    <dbReference type="NCBI Taxonomy" id="1247510"/>
    <lineage>
        <taxon>Bacteria</taxon>
        <taxon>Pseudomonadati</taxon>
        <taxon>Pseudomonadota</taxon>
        <taxon>Betaproteobacteria</taxon>
        <taxon>Burkholderiales</taxon>
        <taxon>Alcaligenaceae</taxon>
        <taxon>Verticiella</taxon>
    </lineage>
</organism>
<dbReference type="NCBIfam" id="TIGR00842">
    <property type="entry name" value="bcct"/>
    <property type="match status" value="1"/>
</dbReference>